<feature type="repeat" description="TPR" evidence="3">
    <location>
        <begin position="393"/>
        <end position="426"/>
    </location>
</feature>
<dbReference type="Proteomes" id="UP000297635">
    <property type="component" value="Unassembled WGS sequence"/>
</dbReference>
<dbReference type="PROSITE" id="PS50005">
    <property type="entry name" value="TPR"/>
    <property type="match status" value="5"/>
</dbReference>
<dbReference type="InterPro" id="IPR011990">
    <property type="entry name" value="TPR-like_helical_dom_sf"/>
</dbReference>
<proteinExistence type="predicted"/>
<dbReference type="AlphaFoldDB" id="A0A4Z0V418"/>
<feature type="repeat" description="TPR" evidence="3">
    <location>
        <begin position="359"/>
        <end position="392"/>
    </location>
</feature>
<sequence length="586" mass="66867">MKRLPVILIPLVILAMALTATGRGRKPAVPSIEDAAKADYLYLEALRAKSQGNFDAAFSLLSRAKELNPTDMETGLELSNFLLIMSSEPTDTADMSRGVEMLRAYWDANPSDYYTGVKYGLMCQRRLERDEAIRVWGTLHRLYPEKVEIAFQLAEVLAQGGPAADRDRAIAIYDSIEALEGPNLTLSGNKIQLYFNENDTASILAEADRLRESSPSNVEFMVFSGKVYSMFGKREEALKFFDRACELDPSSGLAYYSKAEFYNSVNDSVGYDREVFNALKQNSLDVNTKLSILRGYIQQMYTDSLQRPRIIQLFDTLIVQHPLEHDIHDSYARYLIIARDYAAAAEQEEQTLGLDPADPEGWEMLSSLYLQIDSLDKAEDAIVRSLYYYPDNARQHVVLGSIYTQRKETAKGMEEFRKALSLADKADAELLSSIYTSIGDNMYQQQLSDSSYVYYRKALQYNPGNMLALNNCAYHMAVEGKDLDEALHMIEKVMNEEKDNPTSLDTYAWVLFKRKDYAKAREMIDRTIELTDESDMSADVLEHAGDIYFMDGEPDMAVDFWKRAMKYDPDNELLQRKVRHKTYFFK</sequence>
<gene>
    <name evidence="4" type="ORF">EZ315_04425</name>
</gene>
<keyword evidence="2 3" id="KW-0802">TPR repeat</keyword>
<dbReference type="InterPro" id="IPR019734">
    <property type="entry name" value="TPR_rpt"/>
</dbReference>
<evidence type="ECO:0000313" key="5">
    <source>
        <dbReference type="Proteomes" id="UP000297635"/>
    </source>
</evidence>
<keyword evidence="1" id="KW-0677">Repeat</keyword>
<dbReference type="PANTHER" id="PTHR45586:SF1">
    <property type="entry name" value="LIPOPOLYSACCHARIDE ASSEMBLY PROTEIN B"/>
    <property type="match status" value="1"/>
</dbReference>
<protein>
    <submittedName>
        <fullName evidence="4">Tetratricopeptide repeat protein</fullName>
    </submittedName>
</protein>
<comment type="caution">
    <text evidence="4">The sequence shown here is derived from an EMBL/GenBank/DDBJ whole genome shotgun (WGS) entry which is preliminary data.</text>
</comment>
<dbReference type="SMART" id="SM00028">
    <property type="entry name" value="TPR"/>
    <property type="match status" value="7"/>
</dbReference>
<dbReference type="GeneID" id="82149028"/>
<dbReference type="SUPFAM" id="SSF48452">
    <property type="entry name" value="TPR-like"/>
    <property type="match status" value="2"/>
</dbReference>
<dbReference type="PANTHER" id="PTHR45586">
    <property type="entry name" value="TPR REPEAT-CONTAINING PROTEIN PA4667"/>
    <property type="match status" value="1"/>
</dbReference>
<dbReference type="EMBL" id="SJSA01000001">
    <property type="protein sequence ID" value="TGG39979.1"/>
    <property type="molecule type" value="Genomic_DNA"/>
</dbReference>
<feature type="repeat" description="TPR" evidence="3">
    <location>
        <begin position="432"/>
        <end position="465"/>
    </location>
</feature>
<feature type="repeat" description="TPR" evidence="3">
    <location>
        <begin position="538"/>
        <end position="571"/>
    </location>
</feature>
<dbReference type="Pfam" id="PF13181">
    <property type="entry name" value="TPR_8"/>
    <property type="match status" value="2"/>
</dbReference>
<name>A0A4Z0V418_9BACT</name>
<keyword evidence="5" id="KW-1185">Reference proteome</keyword>
<evidence type="ECO:0000313" key="4">
    <source>
        <dbReference type="EMBL" id="TGG39979.1"/>
    </source>
</evidence>
<reference evidence="4 5" key="1">
    <citation type="submission" date="2019-02" db="EMBL/GenBank/DDBJ databases">
        <title>Isolation and identification of novel species under the genus Muribaculum.</title>
        <authorList>
            <person name="Miyake S."/>
            <person name="Ding Y."/>
            <person name="Low A."/>
            <person name="Soh M."/>
            <person name="Seedorf H."/>
        </authorList>
    </citation>
    <scope>NUCLEOTIDE SEQUENCE [LARGE SCALE GENOMIC DNA]</scope>
    <source>
        <strain evidence="4 5">TLL-A3</strain>
    </source>
</reference>
<accession>A0A4Z0V418</accession>
<organism evidence="4 5">
    <name type="scientific">Duncaniella freteri</name>
    <dbReference type="NCBI Taxonomy" id="2530391"/>
    <lineage>
        <taxon>Bacteria</taxon>
        <taxon>Pseudomonadati</taxon>
        <taxon>Bacteroidota</taxon>
        <taxon>Bacteroidia</taxon>
        <taxon>Bacteroidales</taxon>
        <taxon>Muribaculaceae</taxon>
        <taxon>Duncaniella</taxon>
    </lineage>
</organism>
<evidence type="ECO:0000256" key="1">
    <source>
        <dbReference type="ARBA" id="ARBA00022737"/>
    </source>
</evidence>
<dbReference type="Gene3D" id="1.25.40.10">
    <property type="entry name" value="Tetratricopeptide repeat domain"/>
    <property type="match status" value="4"/>
</dbReference>
<feature type="repeat" description="TPR" evidence="3">
    <location>
        <begin position="218"/>
        <end position="251"/>
    </location>
</feature>
<dbReference type="InterPro" id="IPR051012">
    <property type="entry name" value="CellSynth/LPSAsmb/PSIAsmb"/>
</dbReference>
<dbReference type="RefSeq" id="WP_135470956.1">
    <property type="nucleotide sequence ID" value="NZ_CASJDB010000015.1"/>
</dbReference>
<evidence type="ECO:0000256" key="2">
    <source>
        <dbReference type="ARBA" id="ARBA00022803"/>
    </source>
</evidence>
<evidence type="ECO:0000256" key="3">
    <source>
        <dbReference type="PROSITE-ProRule" id="PRU00339"/>
    </source>
</evidence>